<keyword evidence="1" id="KW-1133">Transmembrane helix</keyword>
<evidence type="ECO:0000313" key="2">
    <source>
        <dbReference type="EMBL" id="GHF41908.1"/>
    </source>
</evidence>
<keyword evidence="3" id="KW-1185">Reference proteome</keyword>
<accession>A0A919B1N9</accession>
<proteinExistence type="predicted"/>
<keyword evidence="1" id="KW-0472">Membrane</keyword>
<organism evidence="2 3">
    <name type="scientific">Streptomyces mashuensis</name>
    <dbReference type="NCBI Taxonomy" id="33904"/>
    <lineage>
        <taxon>Bacteria</taxon>
        <taxon>Bacillati</taxon>
        <taxon>Actinomycetota</taxon>
        <taxon>Actinomycetes</taxon>
        <taxon>Kitasatosporales</taxon>
        <taxon>Streptomycetaceae</taxon>
        <taxon>Streptomyces</taxon>
    </lineage>
</organism>
<dbReference type="EMBL" id="BNBD01000004">
    <property type="protein sequence ID" value="GHF41908.1"/>
    <property type="molecule type" value="Genomic_DNA"/>
</dbReference>
<protein>
    <submittedName>
        <fullName evidence="2">Uncharacterized protein</fullName>
    </submittedName>
</protein>
<evidence type="ECO:0000256" key="1">
    <source>
        <dbReference type="SAM" id="Phobius"/>
    </source>
</evidence>
<gene>
    <name evidence="2" type="ORF">GCM10010218_23700</name>
</gene>
<dbReference type="Proteomes" id="UP000638313">
    <property type="component" value="Unassembled WGS sequence"/>
</dbReference>
<reference evidence="2" key="2">
    <citation type="submission" date="2020-09" db="EMBL/GenBank/DDBJ databases">
        <authorList>
            <person name="Sun Q."/>
            <person name="Ohkuma M."/>
        </authorList>
    </citation>
    <scope>NUCLEOTIDE SEQUENCE</scope>
    <source>
        <strain evidence="2">JCM 4059</strain>
    </source>
</reference>
<sequence length="69" mass="6966">MPSMQPLPAGSEEPRSPRALLVALATGYAAGYAAALGVTGSSIDSTTSTAVASAQGLIAAICWAFRQKR</sequence>
<feature type="transmembrane region" description="Helical" evidence="1">
    <location>
        <begin position="45"/>
        <end position="65"/>
    </location>
</feature>
<keyword evidence="1" id="KW-0812">Transmembrane</keyword>
<name>A0A919B1N9_9ACTN</name>
<evidence type="ECO:0000313" key="3">
    <source>
        <dbReference type="Proteomes" id="UP000638313"/>
    </source>
</evidence>
<comment type="caution">
    <text evidence="2">The sequence shown here is derived from an EMBL/GenBank/DDBJ whole genome shotgun (WGS) entry which is preliminary data.</text>
</comment>
<dbReference type="AlphaFoldDB" id="A0A919B1N9"/>
<reference evidence="2" key="1">
    <citation type="journal article" date="2014" name="Int. J. Syst. Evol. Microbiol.">
        <title>Complete genome sequence of Corynebacterium casei LMG S-19264T (=DSM 44701T), isolated from a smear-ripened cheese.</title>
        <authorList>
            <consortium name="US DOE Joint Genome Institute (JGI-PGF)"/>
            <person name="Walter F."/>
            <person name="Albersmeier A."/>
            <person name="Kalinowski J."/>
            <person name="Ruckert C."/>
        </authorList>
    </citation>
    <scope>NUCLEOTIDE SEQUENCE</scope>
    <source>
        <strain evidence="2">JCM 4059</strain>
    </source>
</reference>